<accession>A0ABW1ZPT0</accession>
<comment type="caution">
    <text evidence="1">The sequence shown here is derived from an EMBL/GenBank/DDBJ whole genome shotgun (WGS) entry which is preliminary data.</text>
</comment>
<evidence type="ECO:0000313" key="1">
    <source>
        <dbReference type="EMBL" id="MFC6662489.1"/>
    </source>
</evidence>
<sequence>MRQHQVERGLPLCLGHLEPAAQNKAALGLLGIEKQRLDILHRRM</sequence>
<evidence type="ECO:0000313" key="2">
    <source>
        <dbReference type="Proteomes" id="UP001596317"/>
    </source>
</evidence>
<organism evidence="1 2">
    <name type="scientific">Deinococcus multiflagellatus</name>
    <dbReference type="NCBI Taxonomy" id="1656887"/>
    <lineage>
        <taxon>Bacteria</taxon>
        <taxon>Thermotogati</taxon>
        <taxon>Deinococcota</taxon>
        <taxon>Deinococci</taxon>
        <taxon>Deinococcales</taxon>
        <taxon>Deinococcaceae</taxon>
        <taxon>Deinococcus</taxon>
    </lineage>
</organism>
<dbReference type="Proteomes" id="UP001596317">
    <property type="component" value="Unassembled WGS sequence"/>
</dbReference>
<name>A0ABW1ZPT0_9DEIO</name>
<dbReference type="EMBL" id="JBHSWB010000002">
    <property type="protein sequence ID" value="MFC6662489.1"/>
    <property type="molecule type" value="Genomic_DNA"/>
</dbReference>
<protein>
    <submittedName>
        <fullName evidence="1">Uncharacterized protein</fullName>
    </submittedName>
</protein>
<keyword evidence="2" id="KW-1185">Reference proteome</keyword>
<gene>
    <name evidence="1" type="ORF">ACFP90_20765</name>
</gene>
<dbReference type="RefSeq" id="WP_380058463.1">
    <property type="nucleotide sequence ID" value="NZ_JBHSWB010000002.1"/>
</dbReference>
<reference evidence="2" key="1">
    <citation type="journal article" date="2019" name="Int. J. Syst. Evol. Microbiol.">
        <title>The Global Catalogue of Microorganisms (GCM) 10K type strain sequencing project: providing services to taxonomists for standard genome sequencing and annotation.</title>
        <authorList>
            <consortium name="The Broad Institute Genomics Platform"/>
            <consortium name="The Broad Institute Genome Sequencing Center for Infectious Disease"/>
            <person name="Wu L."/>
            <person name="Ma J."/>
        </authorList>
    </citation>
    <scope>NUCLEOTIDE SEQUENCE [LARGE SCALE GENOMIC DNA]</scope>
    <source>
        <strain evidence="2">CCUG 63830</strain>
    </source>
</reference>
<proteinExistence type="predicted"/>